<dbReference type="Gene3D" id="2.30.110.10">
    <property type="entry name" value="Electron Transport, Fmn-binding Protein, Chain A"/>
    <property type="match status" value="1"/>
</dbReference>
<name>A0A511QF40_9VIBR</name>
<protein>
    <submittedName>
        <fullName evidence="2">Pyridoxamine 5'-phosphate oxidase-like FMN-binding protein</fullName>
    </submittedName>
</protein>
<reference evidence="2 3" key="1">
    <citation type="submission" date="2019-07" db="EMBL/GenBank/DDBJ databases">
        <title>Whole genome shotgun sequence of Vibrio sagamiensis NBRC 104589.</title>
        <authorList>
            <person name="Hosoyama A."/>
            <person name="Uohara A."/>
            <person name="Ohji S."/>
            <person name="Ichikawa N."/>
        </authorList>
    </citation>
    <scope>NUCLEOTIDE SEQUENCE [LARGE SCALE GENOMIC DNA]</scope>
    <source>
        <strain evidence="2 3">NBRC 104589</strain>
    </source>
</reference>
<gene>
    <name evidence="2" type="ORF">VSA01S_11840</name>
</gene>
<evidence type="ECO:0000313" key="2">
    <source>
        <dbReference type="EMBL" id="GEM75072.1"/>
    </source>
</evidence>
<dbReference type="PANTHER" id="PTHR42815:SF2">
    <property type="entry name" value="FAD-BINDING, PUTATIVE (AFU_ORTHOLOGUE AFUA_6G07600)-RELATED"/>
    <property type="match status" value="1"/>
</dbReference>
<dbReference type="AlphaFoldDB" id="A0A511QF40"/>
<dbReference type="EMBL" id="BJXJ01000009">
    <property type="protein sequence ID" value="GEM75072.1"/>
    <property type="molecule type" value="Genomic_DNA"/>
</dbReference>
<evidence type="ECO:0000313" key="3">
    <source>
        <dbReference type="Proteomes" id="UP000321922"/>
    </source>
</evidence>
<dbReference type="Proteomes" id="UP000321922">
    <property type="component" value="Unassembled WGS sequence"/>
</dbReference>
<dbReference type="SUPFAM" id="SSF50475">
    <property type="entry name" value="FMN-binding split barrel"/>
    <property type="match status" value="1"/>
</dbReference>
<evidence type="ECO:0000259" key="1">
    <source>
        <dbReference type="Pfam" id="PF01243"/>
    </source>
</evidence>
<dbReference type="Pfam" id="PF01243">
    <property type="entry name" value="PNPOx_N"/>
    <property type="match status" value="1"/>
</dbReference>
<comment type="caution">
    <text evidence="2">The sequence shown here is derived from an EMBL/GenBank/DDBJ whole genome shotgun (WGS) entry which is preliminary data.</text>
</comment>
<sequence>MSQINTLNELAALYPEPSTRARNKVQYQIDSFTKTFIEHSHFALLATTDSENFTDISPRGGEPGFINVLDSHTLLIPDSSGNNRIDSFKNIINNPHVGLLLMVNGIDEVVRLKGSATLHIDEELKALCPDGKKAPKLVVKIDVKTVYFHCAKAIMRGKLWQEDHRVERSILPSFAQIMKTQQNNPELTSATQEEMIKYYNSTL</sequence>
<accession>A0A511QF40</accession>
<dbReference type="NCBIfam" id="TIGR04025">
    <property type="entry name" value="PPOX_FMN_DR2398"/>
    <property type="match status" value="1"/>
</dbReference>
<proteinExistence type="predicted"/>
<dbReference type="InterPro" id="IPR024029">
    <property type="entry name" value="Pyridox_Oxase_FMN-dep"/>
</dbReference>
<keyword evidence="3" id="KW-1185">Reference proteome</keyword>
<dbReference type="RefSeq" id="WP_039982168.1">
    <property type="nucleotide sequence ID" value="NZ_BAOJ01000095.1"/>
</dbReference>
<dbReference type="InterPro" id="IPR011576">
    <property type="entry name" value="Pyridox_Oxase_N"/>
</dbReference>
<organism evidence="2 3">
    <name type="scientific">Vibrio sagamiensis NBRC 104589</name>
    <dbReference type="NCBI Taxonomy" id="1219064"/>
    <lineage>
        <taxon>Bacteria</taxon>
        <taxon>Pseudomonadati</taxon>
        <taxon>Pseudomonadota</taxon>
        <taxon>Gammaproteobacteria</taxon>
        <taxon>Vibrionales</taxon>
        <taxon>Vibrionaceae</taxon>
        <taxon>Vibrio</taxon>
    </lineage>
</organism>
<feature type="domain" description="Pyridoxamine 5'-phosphate oxidase N-terminal" evidence="1">
    <location>
        <begin position="33"/>
        <end position="150"/>
    </location>
</feature>
<dbReference type="InterPro" id="IPR012349">
    <property type="entry name" value="Split_barrel_FMN-bd"/>
</dbReference>
<dbReference type="OrthoDB" id="9796486at2"/>
<dbReference type="PANTHER" id="PTHR42815">
    <property type="entry name" value="FAD-BINDING, PUTATIVE (AFU_ORTHOLOGUE AFUA_6G07600)-RELATED"/>
    <property type="match status" value="1"/>
</dbReference>